<sequence>MLSLTGVASAHVTANPNTAQQGGYAKVSFRVPTERDNASTTQLEIDFPAEHPLASVSTRAVPGWTAKVEKTPLAKPITTDDGQLTEAVSKIVWTGGKIPPGSFEEFDVSMGPLPADTDQLVFKALQTYDNGEVVRWIDTTTPGGPEAEHPAPVLKLTPKADATTSAAVSPAASSTGSGSGSSTGTVLGVIAIVLAALALALSVFTRLRSRPGTNGAGAE</sequence>
<keyword evidence="1" id="KW-0812">Transmembrane</keyword>
<dbReference type="InterPro" id="IPR012533">
    <property type="entry name" value="YcnI-copper_dom"/>
</dbReference>
<evidence type="ECO:0000313" key="4">
    <source>
        <dbReference type="Proteomes" id="UP000318578"/>
    </source>
</evidence>
<dbReference type="Proteomes" id="UP000318578">
    <property type="component" value="Unassembled WGS sequence"/>
</dbReference>
<keyword evidence="1" id="KW-1133">Transmembrane helix</keyword>
<comment type="caution">
    <text evidence="3">The sequence shown here is derived from an EMBL/GenBank/DDBJ whole genome shotgun (WGS) entry which is preliminary data.</text>
</comment>
<evidence type="ECO:0000313" key="3">
    <source>
        <dbReference type="EMBL" id="TVT25385.1"/>
    </source>
</evidence>
<dbReference type="InterPro" id="IPR038507">
    <property type="entry name" value="YcnI-like_sf"/>
</dbReference>
<keyword evidence="4" id="KW-1185">Reference proteome</keyword>
<gene>
    <name evidence="3" type="ORF">FNH06_03180</name>
</gene>
<dbReference type="OrthoDB" id="9810871at2"/>
<protein>
    <submittedName>
        <fullName evidence="3">YcnI family protein</fullName>
    </submittedName>
</protein>
<proteinExistence type="predicted"/>
<dbReference type="EMBL" id="VJZA01000003">
    <property type="protein sequence ID" value="TVT25385.1"/>
    <property type="molecule type" value="Genomic_DNA"/>
</dbReference>
<accession>A0A558AM95</accession>
<organism evidence="3 4">
    <name type="scientific">Amycolatopsis acidiphila</name>
    <dbReference type="NCBI Taxonomy" id="715473"/>
    <lineage>
        <taxon>Bacteria</taxon>
        <taxon>Bacillati</taxon>
        <taxon>Actinomycetota</taxon>
        <taxon>Actinomycetes</taxon>
        <taxon>Pseudonocardiales</taxon>
        <taxon>Pseudonocardiaceae</taxon>
        <taxon>Amycolatopsis</taxon>
    </lineage>
</organism>
<evidence type="ECO:0000256" key="1">
    <source>
        <dbReference type="SAM" id="Phobius"/>
    </source>
</evidence>
<feature type="transmembrane region" description="Helical" evidence="1">
    <location>
        <begin position="184"/>
        <end position="204"/>
    </location>
</feature>
<feature type="domain" description="YncI copper-binding" evidence="2">
    <location>
        <begin position="11"/>
        <end position="156"/>
    </location>
</feature>
<dbReference type="Pfam" id="PF07987">
    <property type="entry name" value="DUF1775"/>
    <property type="match status" value="1"/>
</dbReference>
<evidence type="ECO:0000259" key="2">
    <source>
        <dbReference type="Pfam" id="PF07987"/>
    </source>
</evidence>
<name>A0A558AM95_9PSEU</name>
<dbReference type="CDD" id="cd08545">
    <property type="entry name" value="YcnI_like"/>
    <property type="match status" value="1"/>
</dbReference>
<dbReference type="Gene3D" id="2.60.40.2230">
    <property type="entry name" value="Uncharacterised protein YcnI-like PF07987, DUF1775"/>
    <property type="match status" value="1"/>
</dbReference>
<dbReference type="AlphaFoldDB" id="A0A558AM95"/>
<reference evidence="3 4" key="1">
    <citation type="submission" date="2019-07" db="EMBL/GenBank/DDBJ databases">
        <title>New species of Amycolatopsis and Streptomyces.</title>
        <authorList>
            <person name="Duangmal K."/>
            <person name="Teo W.F.A."/>
            <person name="Lipun K."/>
        </authorList>
    </citation>
    <scope>NUCLEOTIDE SEQUENCE [LARGE SCALE GENOMIC DNA]</scope>
    <source>
        <strain evidence="3 4">JCM 30562</strain>
    </source>
</reference>
<keyword evidence="1" id="KW-0472">Membrane</keyword>